<evidence type="ECO:0008006" key="3">
    <source>
        <dbReference type="Google" id="ProtNLM"/>
    </source>
</evidence>
<keyword evidence="2" id="KW-1185">Reference proteome</keyword>
<name>A0A852RQW2_9ACTN</name>
<dbReference type="Proteomes" id="UP000582231">
    <property type="component" value="Unassembled WGS sequence"/>
</dbReference>
<protein>
    <recommendedName>
        <fullName evidence="3">DNA-binding protein</fullName>
    </recommendedName>
</protein>
<reference evidence="1 2" key="1">
    <citation type="submission" date="2020-07" db="EMBL/GenBank/DDBJ databases">
        <title>Sequencing the genomes of 1000 actinobacteria strains.</title>
        <authorList>
            <person name="Klenk H.-P."/>
        </authorList>
    </citation>
    <scope>NUCLEOTIDE SEQUENCE [LARGE SCALE GENOMIC DNA]</scope>
    <source>
        <strain evidence="1 2">DSM 19082</strain>
    </source>
</reference>
<comment type="caution">
    <text evidence="1">The sequence shown here is derived from an EMBL/GenBank/DDBJ whole genome shotgun (WGS) entry which is preliminary data.</text>
</comment>
<organism evidence="1 2">
    <name type="scientific">Nocardioides kongjuensis</name>
    <dbReference type="NCBI Taxonomy" id="349522"/>
    <lineage>
        <taxon>Bacteria</taxon>
        <taxon>Bacillati</taxon>
        <taxon>Actinomycetota</taxon>
        <taxon>Actinomycetes</taxon>
        <taxon>Propionibacteriales</taxon>
        <taxon>Nocardioidaceae</taxon>
        <taxon>Nocardioides</taxon>
    </lineage>
</organism>
<dbReference type="AlphaFoldDB" id="A0A852RQW2"/>
<proteinExistence type="predicted"/>
<accession>A0A852RQW2</accession>
<evidence type="ECO:0000313" key="1">
    <source>
        <dbReference type="EMBL" id="NYD31240.1"/>
    </source>
</evidence>
<sequence length="62" mass="7280">MADHEHDLVTSCDAADLIGLRYQAFRKRMERDTLPFRPVTKLGGSWLWRRTDVEAYARLQDT</sequence>
<gene>
    <name evidence="1" type="ORF">BJ958_002786</name>
</gene>
<evidence type="ECO:0000313" key="2">
    <source>
        <dbReference type="Proteomes" id="UP000582231"/>
    </source>
</evidence>
<dbReference type="EMBL" id="JACCBF010000001">
    <property type="protein sequence ID" value="NYD31240.1"/>
    <property type="molecule type" value="Genomic_DNA"/>
</dbReference>